<comment type="caution">
    <text evidence="1">The sequence shown here is derived from an EMBL/GenBank/DDBJ whole genome shotgun (WGS) entry which is preliminary data.</text>
</comment>
<dbReference type="AlphaFoldDB" id="A0A8J3QDY8"/>
<gene>
    <name evidence="1" type="ORF">Rhe02_59320</name>
</gene>
<organism evidence="1 2">
    <name type="scientific">Rhizocola hellebori</name>
    <dbReference type="NCBI Taxonomy" id="1392758"/>
    <lineage>
        <taxon>Bacteria</taxon>
        <taxon>Bacillati</taxon>
        <taxon>Actinomycetota</taxon>
        <taxon>Actinomycetes</taxon>
        <taxon>Micromonosporales</taxon>
        <taxon>Micromonosporaceae</taxon>
        <taxon>Rhizocola</taxon>
    </lineage>
</organism>
<proteinExistence type="predicted"/>
<evidence type="ECO:0000313" key="2">
    <source>
        <dbReference type="Proteomes" id="UP000612899"/>
    </source>
</evidence>
<dbReference type="Proteomes" id="UP000612899">
    <property type="component" value="Unassembled WGS sequence"/>
</dbReference>
<sequence>MDRGIDRADLPAHVYSAAIGQPGIEHRYLRAKRRDPGDGLLRRPGLAHDLDVAFALKELAQAAADHLVVVKQENTDHLCSLPHLAERAQGPKARHGRAGRHVASRHLALTWLPALSAW</sequence>
<reference evidence="1" key="1">
    <citation type="submission" date="2021-01" db="EMBL/GenBank/DDBJ databases">
        <title>Whole genome shotgun sequence of Rhizocola hellebori NBRC 109834.</title>
        <authorList>
            <person name="Komaki H."/>
            <person name="Tamura T."/>
        </authorList>
    </citation>
    <scope>NUCLEOTIDE SEQUENCE</scope>
    <source>
        <strain evidence="1">NBRC 109834</strain>
    </source>
</reference>
<name>A0A8J3QDY8_9ACTN</name>
<evidence type="ECO:0000313" key="1">
    <source>
        <dbReference type="EMBL" id="GIH07865.1"/>
    </source>
</evidence>
<accession>A0A8J3QDY8</accession>
<keyword evidence="2" id="KW-1185">Reference proteome</keyword>
<dbReference type="EMBL" id="BONY01000041">
    <property type="protein sequence ID" value="GIH07865.1"/>
    <property type="molecule type" value="Genomic_DNA"/>
</dbReference>
<protein>
    <submittedName>
        <fullName evidence="1">Uncharacterized protein</fullName>
    </submittedName>
</protein>